<dbReference type="Pfam" id="PF07335">
    <property type="entry name" value="Glyco_hydro_75"/>
    <property type="match status" value="1"/>
</dbReference>
<dbReference type="OMA" id="CKNILKG"/>
<dbReference type="HOGENOM" id="CLU_046555_0_1_1"/>
<evidence type="ECO:0000256" key="6">
    <source>
        <dbReference type="ARBA" id="ARBA00022801"/>
    </source>
</evidence>
<evidence type="ECO:0000313" key="12">
    <source>
        <dbReference type="Proteomes" id="UP000006753"/>
    </source>
</evidence>
<proteinExistence type="inferred from homology"/>
<protein>
    <recommendedName>
        <fullName evidence="10">Endo-chitosanase</fullName>
        <ecNumber evidence="10">3.2.1.132</ecNumber>
    </recommendedName>
</protein>
<comment type="catalytic activity">
    <reaction evidence="1 10">
        <text>Endohydrolysis of beta-(1-&gt;4)-linkages between D-glucosamine residues in a partly acetylated chitosan.</text>
        <dbReference type="EC" id="3.2.1.132"/>
    </reaction>
</comment>
<evidence type="ECO:0000256" key="9">
    <source>
        <dbReference type="ARBA" id="ARBA00023326"/>
    </source>
</evidence>
<dbReference type="PANTHER" id="PTHR42061:SF6">
    <property type="entry name" value="ENDO-CHITOSANASE"/>
    <property type="match status" value="1"/>
</dbReference>
<organism evidence="11 12">
    <name type="scientific">Marssonina brunnea f. sp. multigermtubi (strain MB_m1)</name>
    <name type="common">Marssonina leaf spot fungus</name>
    <dbReference type="NCBI Taxonomy" id="1072389"/>
    <lineage>
        <taxon>Eukaryota</taxon>
        <taxon>Fungi</taxon>
        <taxon>Dikarya</taxon>
        <taxon>Ascomycota</taxon>
        <taxon>Pezizomycotina</taxon>
        <taxon>Leotiomycetes</taxon>
        <taxon>Helotiales</taxon>
        <taxon>Drepanopezizaceae</taxon>
        <taxon>Drepanopeziza</taxon>
    </lineage>
</organism>
<evidence type="ECO:0000256" key="10">
    <source>
        <dbReference type="RuleBase" id="RU361208"/>
    </source>
</evidence>
<dbReference type="EC" id="3.2.1.132" evidence="10"/>
<dbReference type="PANTHER" id="PTHR42061">
    <property type="entry name" value="ENDO-CHITOSANASE"/>
    <property type="match status" value="1"/>
</dbReference>
<keyword evidence="6 10" id="KW-0378">Hydrolase</keyword>
<comment type="function">
    <text evidence="10">Chitosanase catalyzing the endo-type cleavage of chitosan, the deacylated form of chitin. Chitosanase may be crucial in the degradation of the deacetylated portion of chitin in the fungal cell wall.</text>
</comment>
<keyword evidence="12" id="KW-1185">Reference proteome</keyword>
<feature type="chain" id="PRO_5005137345" description="Endo-chitosanase" evidence="10">
    <location>
        <begin position="22"/>
        <end position="357"/>
    </location>
</feature>
<evidence type="ECO:0000256" key="2">
    <source>
        <dbReference type="ARBA" id="ARBA00004613"/>
    </source>
</evidence>
<dbReference type="GO" id="GO:0016977">
    <property type="term" value="F:chitosanase activity"/>
    <property type="evidence" value="ECO:0007669"/>
    <property type="project" value="UniProtKB-EC"/>
</dbReference>
<evidence type="ECO:0000256" key="7">
    <source>
        <dbReference type="ARBA" id="ARBA00023277"/>
    </source>
</evidence>
<keyword evidence="8 10" id="KW-0326">Glycosidase</keyword>
<keyword evidence="7" id="KW-0119">Carbohydrate metabolism</keyword>
<evidence type="ECO:0000313" key="11">
    <source>
        <dbReference type="EMBL" id="EKD17627.1"/>
    </source>
</evidence>
<accession>K1WYG9</accession>
<evidence type="ECO:0000256" key="4">
    <source>
        <dbReference type="ARBA" id="ARBA00022525"/>
    </source>
</evidence>
<feature type="signal peptide" evidence="10">
    <location>
        <begin position="1"/>
        <end position="21"/>
    </location>
</feature>
<gene>
    <name evidence="11" type="ORF">MBM_04488</name>
</gene>
<keyword evidence="4" id="KW-0964">Secreted</keyword>
<evidence type="ECO:0000256" key="1">
    <source>
        <dbReference type="ARBA" id="ARBA00000405"/>
    </source>
</evidence>
<keyword evidence="5 10" id="KW-0732">Signal</keyword>
<dbReference type="InterPro" id="IPR009939">
    <property type="entry name" value="Chitosanase_fungal"/>
</dbReference>
<sequence length="357" mass="36359">MHTPFLAFLLTALLLASRIAARSVPANVQSFYNSVKSTGTCQNILKTGFYAKDDPPNTFSYCGTHLNDYGVIYLQGTGGALADMDIDCDGIQNGPGNDGRCGSSDDTQAHTSFEDTVAGYNKGVSGLNAFIHTYVVLGNVGTNAGFVNYDPRANGVRELSLVAVVCGNGKMFYGIWGDENGDDGPRAVIGEASISMATLCYGASAVNGNSGHDETDVLYIAFTGAAAVPGANGAKWNAASATEFEASLGTLGDTLVKRITATGITTSKTTSAAPPTATCSWSGHCLGAACATADDCSDDLVCTGGKCATLTGPTVTTSSTIPAATCSWSGHCLGATCVTGDDCSDDLVCVGGKCGRA</sequence>
<dbReference type="GO" id="GO:0000272">
    <property type="term" value="P:polysaccharide catabolic process"/>
    <property type="evidence" value="ECO:0007669"/>
    <property type="project" value="UniProtKB-KW"/>
</dbReference>
<dbReference type="RefSeq" id="XP_007292377.1">
    <property type="nucleotide sequence ID" value="XM_007292315.1"/>
</dbReference>
<dbReference type="KEGG" id="mbe:MBM_04488"/>
<evidence type="ECO:0000256" key="5">
    <source>
        <dbReference type="ARBA" id="ARBA00022729"/>
    </source>
</evidence>
<dbReference type="Proteomes" id="UP000006753">
    <property type="component" value="Unassembled WGS sequence"/>
</dbReference>
<name>K1WYG9_MARBU</name>
<dbReference type="InParanoid" id="K1WYG9"/>
<dbReference type="EMBL" id="JH921436">
    <property type="protein sequence ID" value="EKD17627.1"/>
    <property type="molecule type" value="Genomic_DNA"/>
</dbReference>
<comment type="similarity">
    <text evidence="3 10">Belongs to the glycosyl hydrolase 75 family.</text>
</comment>
<dbReference type="eggNOG" id="ENOG502S39Y">
    <property type="taxonomic scope" value="Eukaryota"/>
</dbReference>
<dbReference type="AlphaFoldDB" id="K1WYG9"/>
<reference evidence="11 12" key="1">
    <citation type="journal article" date="2012" name="BMC Genomics">
        <title>Sequencing the genome of Marssonina brunnea reveals fungus-poplar co-evolution.</title>
        <authorList>
            <person name="Zhu S."/>
            <person name="Cao Y.-Z."/>
            <person name="Jiang C."/>
            <person name="Tan B.-Y."/>
            <person name="Wang Z."/>
            <person name="Feng S."/>
            <person name="Zhang L."/>
            <person name="Su X.-H."/>
            <person name="Brejova B."/>
            <person name="Vinar T."/>
            <person name="Xu M."/>
            <person name="Wang M.-X."/>
            <person name="Zhang S.-G."/>
            <person name="Huang M.-R."/>
            <person name="Wu R."/>
            <person name="Zhou Y."/>
        </authorList>
    </citation>
    <scope>NUCLEOTIDE SEQUENCE [LARGE SCALE GENOMIC DNA]</scope>
    <source>
        <strain evidence="11 12">MB_m1</strain>
    </source>
</reference>
<evidence type="ECO:0000256" key="8">
    <source>
        <dbReference type="ARBA" id="ARBA00023295"/>
    </source>
</evidence>
<dbReference type="OrthoDB" id="4756206at2759"/>
<dbReference type="GO" id="GO:0005576">
    <property type="term" value="C:extracellular region"/>
    <property type="evidence" value="ECO:0007669"/>
    <property type="project" value="UniProtKB-SubCell"/>
</dbReference>
<evidence type="ECO:0000256" key="3">
    <source>
        <dbReference type="ARBA" id="ARBA00007799"/>
    </source>
</evidence>
<dbReference type="GeneID" id="18760423"/>
<comment type="subcellular location">
    <subcellularLocation>
        <location evidence="2 10">Secreted</location>
    </subcellularLocation>
</comment>
<keyword evidence="9 10" id="KW-0624">Polysaccharide degradation</keyword>